<dbReference type="InterPro" id="IPR040462">
    <property type="entry name" value="EARLY_FLOWERING_4"/>
</dbReference>
<dbReference type="AlphaFoldDB" id="A0AAW2XL72"/>
<proteinExistence type="inferred from homology"/>
<evidence type="ECO:0000313" key="6">
    <source>
        <dbReference type="EMBL" id="KAL0454792.1"/>
    </source>
</evidence>
<reference evidence="6" key="2">
    <citation type="journal article" date="2024" name="Plant">
        <title>Genomic evolution and insights into agronomic trait innovations of Sesamum species.</title>
        <authorList>
            <person name="Miao H."/>
            <person name="Wang L."/>
            <person name="Qu L."/>
            <person name="Liu H."/>
            <person name="Sun Y."/>
            <person name="Le M."/>
            <person name="Wang Q."/>
            <person name="Wei S."/>
            <person name="Zheng Y."/>
            <person name="Lin W."/>
            <person name="Duan Y."/>
            <person name="Cao H."/>
            <person name="Xiong S."/>
            <person name="Wang X."/>
            <person name="Wei L."/>
            <person name="Li C."/>
            <person name="Ma Q."/>
            <person name="Ju M."/>
            <person name="Zhao R."/>
            <person name="Li G."/>
            <person name="Mu C."/>
            <person name="Tian Q."/>
            <person name="Mei H."/>
            <person name="Zhang T."/>
            <person name="Gao T."/>
            <person name="Zhang H."/>
        </authorList>
    </citation>
    <scope>NUCLEOTIDE SEQUENCE</scope>
    <source>
        <strain evidence="6">KEN1</strain>
    </source>
</reference>
<evidence type="ECO:0000256" key="3">
    <source>
        <dbReference type="ARBA" id="ARBA00023108"/>
    </source>
</evidence>
<dbReference type="GO" id="GO:0042753">
    <property type="term" value="P:positive regulation of circadian rhythm"/>
    <property type="evidence" value="ECO:0007669"/>
    <property type="project" value="InterPro"/>
</dbReference>
<evidence type="ECO:0000259" key="5">
    <source>
        <dbReference type="Pfam" id="PF07011"/>
    </source>
</evidence>
<comment type="similarity">
    <text evidence="2">Belongs to the EARLY FLOWERING 4 family.</text>
</comment>
<comment type="subcellular location">
    <subcellularLocation>
        <location evidence="1">Nucleus</location>
    </subcellularLocation>
</comment>
<name>A0AAW2XL72_9LAMI</name>
<keyword evidence="3" id="KW-0090">Biological rhythms</keyword>
<evidence type="ECO:0000256" key="1">
    <source>
        <dbReference type="ARBA" id="ARBA00004123"/>
    </source>
</evidence>
<organism evidence="6">
    <name type="scientific">Sesamum latifolium</name>
    <dbReference type="NCBI Taxonomy" id="2727402"/>
    <lineage>
        <taxon>Eukaryota</taxon>
        <taxon>Viridiplantae</taxon>
        <taxon>Streptophyta</taxon>
        <taxon>Embryophyta</taxon>
        <taxon>Tracheophyta</taxon>
        <taxon>Spermatophyta</taxon>
        <taxon>Magnoliopsida</taxon>
        <taxon>eudicotyledons</taxon>
        <taxon>Gunneridae</taxon>
        <taxon>Pentapetalae</taxon>
        <taxon>asterids</taxon>
        <taxon>lamiids</taxon>
        <taxon>Lamiales</taxon>
        <taxon>Pedaliaceae</taxon>
        <taxon>Sesamum</taxon>
    </lineage>
</organism>
<dbReference type="PANTHER" id="PTHR33469:SF40">
    <property type="entry name" value="PROTEIN EARLY FLOWERING 4-LIKE"/>
    <property type="match status" value="1"/>
</dbReference>
<dbReference type="EMBL" id="JACGWN010000003">
    <property type="protein sequence ID" value="KAL0454792.1"/>
    <property type="molecule type" value="Genomic_DNA"/>
</dbReference>
<dbReference type="PANTHER" id="PTHR33469">
    <property type="entry name" value="PROTEIN ELF4-LIKE 4"/>
    <property type="match status" value="1"/>
</dbReference>
<dbReference type="GO" id="GO:0009649">
    <property type="term" value="P:entrainment of circadian clock"/>
    <property type="evidence" value="ECO:0007669"/>
    <property type="project" value="TreeGrafter"/>
</dbReference>
<accession>A0AAW2XL72</accession>
<reference evidence="6" key="1">
    <citation type="submission" date="2020-06" db="EMBL/GenBank/DDBJ databases">
        <authorList>
            <person name="Li T."/>
            <person name="Hu X."/>
            <person name="Zhang T."/>
            <person name="Song X."/>
            <person name="Zhang H."/>
            <person name="Dai N."/>
            <person name="Sheng W."/>
            <person name="Hou X."/>
            <person name="Wei L."/>
        </authorList>
    </citation>
    <scope>NUCLEOTIDE SEQUENCE</scope>
    <source>
        <strain evidence="6">KEN1</strain>
        <tissue evidence="6">Leaf</tissue>
    </source>
</reference>
<sequence>MDDTSQILIIANATSNYSFHDEMDGEDAKEEDDEEESCDVEAWETLSKGFKEVQSVLDHNRRMIQQVNDNHRSKIPYYPILSEMT</sequence>
<gene>
    <name evidence="6" type="ORF">Slati_0818400</name>
</gene>
<evidence type="ECO:0000256" key="4">
    <source>
        <dbReference type="ARBA" id="ARBA00023242"/>
    </source>
</evidence>
<dbReference type="Pfam" id="PF07011">
    <property type="entry name" value="Elf4"/>
    <property type="match status" value="1"/>
</dbReference>
<keyword evidence="4" id="KW-0539">Nucleus</keyword>
<dbReference type="GO" id="GO:0048511">
    <property type="term" value="P:rhythmic process"/>
    <property type="evidence" value="ECO:0007669"/>
    <property type="project" value="UniProtKB-KW"/>
</dbReference>
<evidence type="ECO:0000256" key="2">
    <source>
        <dbReference type="ARBA" id="ARBA00009514"/>
    </source>
</evidence>
<feature type="domain" description="Protein EARLY FLOWERING 4" evidence="5">
    <location>
        <begin position="38"/>
        <end position="76"/>
    </location>
</feature>
<protein>
    <submittedName>
        <fullName evidence="6">Protein EARLY FLOWERING 4</fullName>
    </submittedName>
</protein>
<dbReference type="InterPro" id="IPR009741">
    <property type="entry name" value="EARLY_FLOWERING_4_dom"/>
</dbReference>
<dbReference type="GO" id="GO:0005634">
    <property type="term" value="C:nucleus"/>
    <property type="evidence" value="ECO:0007669"/>
    <property type="project" value="UniProtKB-SubCell"/>
</dbReference>
<comment type="caution">
    <text evidence="6">The sequence shown here is derived from an EMBL/GenBank/DDBJ whole genome shotgun (WGS) entry which is preliminary data.</text>
</comment>